<sequence>MKNTYAKLLIAGVAASLALSVHAQQTAGESADELLNDANMVFRQLDAGQFADVWTNAADFVKARVKQDQFASEMRRARQLVGTVQHRGWAQVTRIQFNKGEKLPDGLYANVDFATTLTTGAKMYEKLSFRLDGDGHWHLTGYVPSPSPKLAQ</sequence>
<evidence type="ECO:0000313" key="2">
    <source>
        <dbReference type="EMBL" id="VWC36122.1"/>
    </source>
</evidence>
<dbReference type="AlphaFoldDB" id="A0A6P2S106"/>
<feature type="signal peptide" evidence="1">
    <location>
        <begin position="1"/>
        <end position="23"/>
    </location>
</feature>
<reference evidence="2 3" key="1">
    <citation type="submission" date="2019-09" db="EMBL/GenBank/DDBJ databases">
        <authorList>
            <person name="Depoorter E."/>
        </authorList>
    </citation>
    <scope>NUCLEOTIDE SEQUENCE [LARGE SCALE GENOMIC DNA]</scope>
    <source>
        <strain evidence="2">LMG 6863</strain>
    </source>
</reference>
<protein>
    <submittedName>
        <fullName evidence="2">Membrane protein</fullName>
    </submittedName>
</protein>
<evidence type="ECO:0000313" key="3">
    <source>
        <dbReference type="Proteomes" id="UP000494170"/>
    </source>
</evidence>
<dbReference type="Pfam" id="PF13211">
    <property type="entry name" value="DUF4019"/>
    <property type="match status" value="1"/>
</dbReference>
<dbReference type="Proteomes" id="UP000494170">
    <property type="component" value="Unassembled WGS sequence"/>
</dbReference>
<dbReference type="InterPro" id="IPR025091">
    <property type="entry name" value="DUF4019"/>
</dbReference>
<proteinExistence type="predicted"/>
<accession>A0A6P2S106</accession>
<keyword evidence="1" id="KW-0732">Signal</keyword>
<gene>
    <name evidence="2" type="ORF">BLA6863_06706</name>
</gene>
<feature type="chain" id="PRO_5027010477" evidence="1">
    <location>
        <begin position="24"/>
        <end position="152"/>
    </location>
</feature>
<name>A0A6P2S106_BURL3</name>
<organism evidence="2 3">
    <name type="scientific">Burkholderia lata (strain ATCC 17760 / DSM 23089 / LMG 22485 / NCIMB 9086 / R18194 / 383)</name>
    <dbReference type="NCBI Taxonomy" id="482957"/>
    <lineage>
        <taxon>Bacteria</taxon>
        <taxon>Pseudomonadati</taxon>
        <taxon>Pseudomonadota</taxon>
        <taxon>Betaproteobacteria</taxon>
        <taxon>Burkholderiales</taxon>
        <taxon>Burkholderiaceae</taxon>
        <taxon>Burkholderia</taxon>
        <taxon>Burkholderia cepacia complex</taxon>
    </lineage>
</organism>
<evidence type="ECO:0000256" key="1">
    <source>
        <dbReference type="SAM" id="SignalP"/>
    </source>
</evidence>
<dbReference type="EMBL" id="CABVPY010000070">
    <property type="protein sequence ID" value="VWC36122.1"/>
    <property type="molecule type" value="Genomic_DNA"/>
</dbReference>